<gene>
    <name evidence="2" type="primary">107</name>
    <name evidence="2" type="ORF">SEA_STORMAGEDDON_107</name>
</gene>
<proteinExistence type="predicted"/>
<dbReference type="EMBL" id="MN586040">
    <property type="protein sequence ID" value="QGJ94967.1"/>
    <property type="molecule type" value="Genomic_DNA"/>
</dbReference>
<dbReference type="Proteomes" id="UP000423065">
    <property type="component" value="Segment"/>
</dbReference>
<organism evidence="2 3">
    <name type="scientific">Gordonia phage Stormageddon</name>
    <dbReference type="NCBI Taxonomy" id="2656541"/>
    <lineage>
        <taxon>Viruses</taxon>
        <taxon>Duplodnaviria</taxon>
        <taxon>Heunggongvirae</taxon>
        <taxon>Uroviricota</taxon>
        <taxon>Caudoviricetes</taxon>
        <taxon>Stormageddonvirus</taxon>
        <taxon>Stormageddonvirus Stormageddon</taxon>
    </lineage>
</organism>
<dbReference type="GeneID" id="64766814"/>
<feature type="transmembrane region" description="Helical" evidence="1">
    <location>
        <begin position="7"/>
        <end position="29"/>
    </location>
</feature>
<keyword evidence="3" id="KW-1185">Reference proteome</keyword>
<protein>
    <submittedName>
        <fullName evidence="2">Uncharacterized protein</fullName>
    </submittedName>
</protein>
<evidence type="ECO:0000256" key="1">
    <source>
        <dbReference type="SAM" id="Phobius"/>
    </source>
</evidence>
<name>A0A649VR36_9CAUD</name>
<keyword evidence="1" id="KW-1133">Transmembrane helix</keyword>
<dbReference type="KEGG" id="vg:64766814"/>
<accession>A0A649VR36</accession>
<reference evidence="2 3" key="1">
    <citation type="submission" date="2019-10" db="EMBL/GenBank/DDBJ databases">
        <authorList>
            <person name="Garlena R.A."/>
            <person name="Russell D.A."/>
            <person name="Pope W.H."/>
            <person name="Jacobs-Sera D."/>
            <person name="Hatfull G.F."/>
        </authorList>
    </citation>
    <scope>NUCLEOTIDE SEQUENCE [LARGE SCALE GENOMIC DNA]</scope>
</reference>
<evidence type="ECO:0000313" key="3">
    <source>
        <dbReference type="Proteomes" id="UP000423065"/>
    </source>
</evidence>
<sequence>MRDGLRVLAVIVPIWILMFVTVVLIVMYAEPACG</sequence>
<evidence type="ECO:0000313" key="2">
    <source>
        <dbReference type="EMBL" id="QGJ94967.1"/>
    </source>
</evidence>
<keyword evidence="1" id="KW-0812">Transmembrane</keyword>
<dbReference type="RefSeq" id="YP_010059582.1">
    <property type="nucleotide sequence ID" value="NC_054726.1"/>
</dbReference>
<keyword evidence="1" id="KW-0472">Membrane</keyword>